<dbReference type="InterPro" id="IPR006203">
    <property type="entry name" value="GHMP_knse_ATP-bd_CS"/>
</dbReference>
<comment type="pathway">
    <text evidence="1">Amino-acid biosynthesis; L-threonine biosynthesis; L-threonine from L-aspartate: step 4/5.</text>
</comment>
<dbReference type="OrthoDB" id="195231at2759"/>
<comment type="similarity">
    <text evidence="2">Belongs to the GHMP kinase family. Homoserine kinase subfamily.</text>
</comment>
<dbReference type="HAMAP" id="MF_00384">
    <property type="entry name" value="Homoser_kinase"/>
    <property type="match status" value="1"/>
</dbReference>
<protein>
    <recommendedName>
        <fullName evidence="4">Homoserine kinase</fullName>
        <ecNumber evidence="3">2.7.1.39</ecNumber>
    </recommendedName>
</protein>
<dbReference type="Pfam" id="PF00288">
    <property type="entry name" value="GHMP_kinases_N"/>
    <property type="match status" value="1"/>
</dbReference>
<dbReference type="SUPFAM" id="SSF55060">
    <property type="entry name" value="GHMP Kinase, C-terminal domain"/>
    <property type="match status" value="1"/>
</dbReference>
<dbReference type="AlphaFoldDB" id="D8R3R1"/>
<evidence type="ECO:0000256" key="7">
    <source>
        <dbReference type="ARBA" id="ARBA00022697"/>
    </source>
</evidence>
<dbReference type="eggNOG" id="KOG1537">
    <property type="taxonomic scope" value="Eukaryota"/>
</dbReference>
<sequence>MELSHVRHSSWIPDGESSFLSSKCDHKRFTRLRVKLVRCSTTLASSPGTLDLLSPLEQLTTAEPRPVLKLAKAFAPATVANLGPGYDFLGCAVQGLGDFVTAEVDEGVEPGKVRIKNITGDSGRLSYEPLKNCAGIAGKSTMELLGIKSVGLSLSLSKGLPLGSGLGSSAASAAAAAVAVNALFGSPLSKMELVYAGLKSEAVVSGYHADNIAPSLMGGFVLVRSYAPLHLIPLVFPSGKQLFFVLAIPEFEAPTKEMRKAVPQMIELKRHTANCSQAAALVAAILGGNAALLGEALASDTIVEPARSPMIPGMAAVKIQSMKQGAYGCTISGAGPTAVAVTDDESKTEAIGASMVLGFREHGNLRAGYSVHKLSKDGAKVVESLDF</sequence>
<keyword evidence="8" id="KW-0547">Nucleotide-binding</keyword>
<keyword evidence="6" id="KW-0808">Transferase</keyword>
<dbReference type="InterPro" id="IPR020568">
    <property type="entry name" value="Ribosomal_Su5_D2-typ_SF"/>
</dbReference>
<dbReference type="EMBL" id="GL377571">
    <property type="protein sequence ID" value="EFJ33327.1"/>
    <property type="molecule type" value="Genomic_DNA"/>
</dbReference>
<keyword evidence="10" id="KW-0067">ATP-binding</keyword>
<dbReference type="PANTHER" id="PTHR20861">
    <property type="entry name" value="HOMOSERINE/4-DIPHOSPHOCYTIDYL-2-C-METHYL-D-ERYTHRITOL KINASE"/>
    <property type="match status" value="1"/>
</dbReference>
<dbReference type="InterPro" id="IPR014721">
    <property type="entry name" value="Ribsml_uS5_D2-typ_fold_subgr"/>
</dbReference>
<feature type="domain" description="GHMP kinase C-terminal" evidence="13">
    <location>
        <begin position="282"/>
        <end position="352"/>
    </location>
</feature>
<dbReference type="GO" id="GO:0005524">
    <property type="term" value="F:ATP binding"/>
    <property type="evidence" value="ECO:0007669"/>
    <property type="project" value="UniProtKB-KW"/>
</dbReference>
<evidence type="ECO:0000259" key="13">
    <source>
        <dbReference type="Pfam" id="PF08544"/>
    </source>
</evidence>
<dbReference type="Pfam" id="PF08544">
    <property type="entry name" value="GHMP_kinases_C"/>
    <property type="match status" value="1"/>
</dbReference>
<dbReference type="PRINTS" id="PR00958">
    <property type="entry name" value="HOMSERKINASE"/>
</dbReference>
<evidence type="ECO:0000313" key="14">
    <source>
        <dbReference type="EMBL" id="EFJ33327.1"/>
    </source>
</evidence>
<dbReference type="FunCoup" id="D8R3R1">
    <property type="interactions" value="1482"/>
</dbReference>
<dbReference type="PROSITE" id="PS00627">
    <property type="entry name" value="GHMP_KINASES_ATP"/>
    <property type="match status" value="1"/>
</dbReference>
<dbReference type="SUPFAM" id="SSF54211">
    <property type="entry name" value="Ribosomal protein S5 domain 2-like"/>
    <property type="match status" value="1"/>
</dbReference>
<dbReference type="Gene3D" id="3.30.230.10">
    <property type="match status" value="1"/>
</dbReference>
<dbReference type="NCBIfam" id="TIGR00191">
    <property type="entry name" value="thrB"/>
    <property type="match status" value="1"/>
</dbReference>
<dbReference type="NCBIfam" id="NF002288">
    <property type="entry name" value="PRK01212.1-4"/>
    <property type="match status" value="1"/>
</dbReference>
<evidence type="ECO:0000256" key="3">
    <source>
        <dbReference type="ARBA" id="ARBA00012078"/>
    </source>
</evidence>
<organism evidence="15">
    <name type="scientific">Selaginella moellendorffii</name>
    <name type="common">Spikemoss</name>
    <dbReference type="NCBI Taxonomy" id="88036"/>
    <lineage>
        <taxon>Eukaryota</taxon>
        <taxon>Viridiplantae</taxon>
        <taxon>Streptophyta</taxon>
        <taxon>Embryophyta</taxon>
        <taxon>Tracheophyta</taxon>
        <taxon>Lycopodiopsida</taxon>
        <taxon>Selaginellales</taxon>
        <taxon>Selaginellaceae</taxon>
        <taxon>Selaginella</taxon>
    </lineage>
</organism>
<dbReference type="PANTHER" id="PTHR20861:SF1">
    <property type="entry name" value="HOMOSERINE KINASE"/>
    <property type="match status" value="1"/>
</dbReference>
<feature type="domain" description="GHMP kinase N-terminal" evidence="12">
    <location>
        <begin position="145"/>
        <end position="219"/>
    </location>
</feature>
<dbReference type="InParanoid" id="D8R3R1"/>
<dbReference type="Proteomes" id="UP000001514">
    <property type="component" value="Unassembled WGS sequence"/>
</dbReference>
<dbReference type="Gramene" id="EFJ33327">
    <property type="protein sequence ID" value="EFJ33327"/>
    <property type="gene ID" value="SELMODRAFT_85034"/>
</dbReference>
<evidence type="ECO:0000256" key="9">
    <source>
        <dbReference type="ARBA" id="ARBA00022777"/>
    </source>
</evidence>
<dbReference type="KEGG" id="smo:SELMODRAFT_85034"/>
<proteinExistence type="inferred from homology"/>
<dbReference type="HOGENOM" id="CLU_041243_1_0_1"/>
<dbReference type="UniPathway" id="UPA00050">
    <property type="reaction ID" value="UER00064"/>
</dbReference>
<comment type="catalytic activity">
    <reaction evidence="11">
        <text>L-homoserine + ATP = O-phospho-L-homoserine + ADP + H(+)</text>
        <dbReference type="Rhea" id="RHEA:13985"/>
        <dbReference type="ChEBI" id="CHEBI:15378"/>
        <dbReference type="ChEBI" id="CHEBI:30616"/>
        <dbReference type="ChEBI" id="CHEBI:57476"/>
        <dbReference type="ChEBI" id="CHEBI:57590"/>
        <dbReference type="ChEBI" id="CHEBI:456216"/>
        <dbReference type="EC" id="2.7.1.39"/>
    </reaction>
    <physiologicalReaction direction="left-to-right" evidence="11">
        <dbReference type="Rhea" id="RHEA:13986"/>
    </physiologicalReaction>
</comment>
<keyword evidence="5" id="KW-0028">Amino-acid biosynthesis</keyword>
<dbReference type="InterPro" id="IPR000870">
    <property type="entry name" value="Homoserine_kinase"/>
</dbReference>
<dbReference type="OMA" id="CANRIPH"/>
<dbReference type="InterPro" id="IPR036554">
    <property type="entry name" value="GHMP_kinase_C_sf"/>
</dbReference>
<dbReference type="Gene3D" id="3.30.70.890">
    <property type="entry name" value="GHMP kinase, C-terminal domain"/>
    <property type="match status" value="1"/>
</dbReference>
<keyword evidence="15" id="KW-1185">Reference proteome</keyword>
<evidence type="ECO:0000256" key="6">
    <source>
        <dbReference type="ARBA" id="ARBA00022679"/>
    </source>
</evidence>
<dbReference type="GO" id="GO:0009088">
    <property type="term" value="P:threonine biosynthetic process"/>
    <property type="evidence" value="ECO:0007669"/>
    <property type="project" value="UniProtKB-UniPathway"/>
</dbReference>
<dbReference type="InterPro" id="IPR006204">
    <property type="entry name" value="GHMP_kinase_N_dom"/>
</dbReference>
<evidence type="ECO:0000259" key="12">
    <source>
        <dbReference type="Pfam" id="PF00288"/>
    </source>
</evidence>
<evidence type="ECO:0000313" key="15">
    <source>
        <dbReference type="Proteomes" id="UP000001514"/>
    </source>
</evidence>
<evidence type="ECO:0000256" key="4">
    <source>
        <dbReference type="ARBA" id="ARBA00017858"/>
    </source>
</evidence>
<evidence type="ECO:0000256" key="8">
    <source>
        <dbReference type="ARBA" id="ARBA00022741"/>
    </source>
</evidence>
<dbReference type="STRING" id="88036.D8R3R1"/>
<evidence type="ECO:0000256" key="2">
    <source>
        <dbReference type="ARBA" id="ARBA00007370"/>
    </source>
</evidence>
<dbReference type="EC" id="2.7.1.39" evidence="3"/>
<evidence type="ECO:0000256" key="1">
    <source>
        <dbReference type="ARBA" id="ARBA00005015"/>
    </source>
</evidence>
<evidence type="ECO:0000256" key="11">
    <source>
        <dbReference type="ARBA" id="ARBA00049913"/>
    </source>
</evidence>
<reference evidence="14 15" key="1">
    <citation type="journal article" date="2011" name="Science">
        <title>The Selaginella genome identifies genetic changes associated with the evolution of vascular plants.</title>
        <authorList>
            <person name="Banks J.A."/>
            <person name="Nishiyama T."/>
            <person name="Hasebe M."/>
            <person name="Bowman J.L."/>
            <person name="Gribskov M."/>
            <person name="dePamphilis C."/>
            <person name="Albert V.A."/>
            <person name="Aono N."/>
            <person name="Aoyama T."/>
            <person name="Ambrose B.A."/>
            <person name="Ashton N.W."/>
            <person name="Axtell M.J."/>
            <person name="Barker E."/>
            <person name="Barker M.S."/>
            <person name="Bennetzen J.L."/>
            <person name="Bonawitz N.D."/>
            <person name="Chapple C."/>
            <person name="Cheng C."/>
            <person name="Correa L.G."/>
            <person name="Dacre M."/>
            <person name="DeBarry J."/>
            <person name="Dreyer I."/>
            <person name="Elias M."/>
            <person name="Engstrom E.M."/>
            <person name="Estelle M."/>
            <person name="Feng L."/>
            <person name="Finet C."/>
            <person name="Floyd S.K."/>
            <person name="Frommer W.B."/>
            <person name="Fujita T."/>
            <person name="Gramzow L."/>
            <person name="Gutensohn M."/>
            <person name="Harholt J."/>
            <person name="Hattori M."/>
            <person name="Heyl A."/>
            <person name="Hirai T."/>
            <person name="Hiwatashi Y."/>
            <person name="Ishikawa M."/>
            <person name="Iwata M."/>
            <person name="Karol K.G."/>
            <person name="Koehler B."/>
            <person name="Kolukisaoglu U."/>
            <person name="Kubo M."/>
            <person name="Kurata T."/>
            <person name="Lalonde S."/>
            <person name="Li K."/>
            <person name="Li Y."/>
            <person name="Litt A."/>
            <person name="Lyons E."/>
            <person name="Manning G."/>
            <person name="Maruyama T."/>
            <person name="Michael T.P."/>
            <person name="Mikami K."/>
            <person name="Miyazaki S."/>
            <person name="Morinaga S."/>
            <person name="Murata T."/>
            <person name="Mueller-Roeber B."/>
            <person name="Nelson D.R."/>
            <person name="Obara M."/>
            <person name="Oguri Y."/>
            <person name="Olmstead R.G."/>
            <person name="Onodera N."/>
            <person name="Petersen B.L."/>
            <person name="Pils B."/>
            <person name="Prigge M."/>
            <person name="Rensing S.A."/>
            <person name="Riano-Pachon D.M."/>
            <person name="Roberts A.W."/>
            <person name="Sato Y."/>
            <person name="Scheller H.V."/>
            <person name="Schulz B."/>
            <person name="Schulz C."/>
            <person name="Shakirov E.V."/>
            <person name="Shibagaki N."/>
            <person name="Shinohara N."/>
            <person name="Shippen D.E."/>
            <person name="Soerensen I."/>
            <person name="Sotooka R."/>
            <person name="Sugimoto N."/>
            <person name="Sugita M."/>
            <person name="Sumikawa N."/>
            <person name="Tanurdzic M."/>
            <person name="Theissen G."/>
            <person name="Ulvskov P."/>
            <person name="Wakazuki S."/>
            <person name="Weng J.K."/>
            <person name="Willats W.W."/>
            <person name="Wipf D."/>
            <person name="Wolf P.G."/>
            <person name="Yang L."/>
            <person name="Zimmer A.D."/>
            <person name="Zhu Q."/>
            <person name="Mitros T."/>
            <person name="Hellsten U."/>
            <person name="Loque D."/>
            <person name="Otillar R."/>
            <person name="Salamov A."/>
            <person name="Schmutz J."/>
            <person name="Shapiro H."/>
            <person name="Lindquist E."/>
            <person name="Lucas S."/>
            <person name="Rokhsar D."/>
            <person name="Grigoriev I.V."/>
        </authorList>
    </citation>
    <scope>NUCLEOTIDE SEQUENCE [LARGE SCALE GENOMIC DNA]</scope>
</reference>
<dbReference type="InterPro" id="IPR013750">
    <property type="entry name" value="GHMP_kinase_C_dom"/>
</dbReference>
<gene>
    <name evidence="14" type="ORF">SELMODRAFT_85034</name>
</gene>
<evidence type="ECO:0000256" key="5">
    <source>
        <dbReference type="ARBA" id="ARBA00022605"/>
    </source>
</evidence>
<keyword evidence="7" id="KW-0791">Threonine biosynthesis</keyword>
<dbReference type="GO" id="GO:0004413">
    <property type="term" value="F:homoserine kinase activity"/>
    <property type="evidence" value="ECO:0007669"/>
    <property type="project" value="UniProtKB-EC"/>
</dbReference>
<accession>D8R3R1</accession>
<keyword evidence="9" id="KW-0418">Kinase</keyword>
<name>D8R3R1_SELML</name>
<evidence type="ECO:0000256" key="10">
    <source>
        <dbReference type="ARBA" id="ARBA00022840"/>
    </source>
</evidence>